<dbReference type="PANTHER" id="PTHR45912">
    <property type="entry name" value="CILIA- AND FLAGELLA-ASSOCIATED PROTEIN 47"/>
    <property type="match status" value="1"/>
</dbReference>
<evidence type="ECO:0000313" key="2">
    <source>
        <dbReference type="EMBL" id="KAA6357512.1"/>
    </source>
</evidence>
<organism evidence="2 3">
    <name type="scientific">Streblomastix strix</name>
    <dbReference type="NCBI Taxonomy" id="222440"/>
    <lineage>
        <taxon>Eukaryota</taxon>
        <taxon>Metamonada</taxon>
        <taxon>Preaxostyla</taxon>
        <taxon>Oxymonadida</taxon>
        <taxon>Streblomastigidae</taxon>
        <taxon>Streblomastix</taxon>
    </lineage>
</organism>
<feature type="non-terminal residue" evidence="2">
    <location>
        <position position="1"/>
    </location>
</feature>
<reference evidence="2 3" key="1">
    <citation type="submission" date="2019-03" db="EMBL/GenBank/DDBJ databases">
        <title>Single cell metagenomics reveals metabolic interactions within the superorganism composed of flagellate Streblomastix strix and complex community of Bacteroidetes bacteria on its surface.</title>
        <authorList>
            <person name="Treitli S.C."/>
            <person name="Kolisko M."/>
            <person name="Husnik F."/>
            <person name="Keeling P."/>
            <person name="Hampl V."/>
        </authorList>
    </citation>
    <scope>NUCLEOTIDE SEQUENCE [LARGE SCALE GENOMIC DNA]</scope>
    <source>
        <strain evidence="2">ST1C</strain>
    </source>
</reference>
<dbReference type="AlphaFoldDB" id="A0A5J4TI15"/>
<dbReference type="PANTHER" id="PTHR45912:SF3">
    <property type="entry name" value="CILIA- AND FLAGELLA-ASSOCIATED PROTEIN 47"/>
    <property type="match status" value="1"/>
</dbReference>
<name>A0A5J4TI15_9EUKA</name>
<evidence type="ECO:0000256" key="1">
    <source>
        <dbReference type="SAM" id="MobiDB-lite"/>
    </source>
</evidence>
<dbReference type="GO" id="GO:0005929">
    <property type="term" value="C:cilium"/>
    <property type="evidence" value="ECO:0007669"/>
    <property type="project" value="TreeGrafter"/>
</dbReference>
<dbReference type="Proteomes" id="UP000324800">
    <property type="component" value="Unassembled WGS sequence"/>
</dbReference>
<evidence type="ECO:0000313" key="3">
    <source>
        <dbReference type="Proteomes" id="UP000324800"/>
    </source>
</evidence>
<feature type="region of interest" description="Disordered" evidence="1">
    <location>
        <begin position="329"/>
        <end position="358"/>
    </location>
</feature>
<sequence>ELVTAARHSIVQEIPIANTSIQEWTIRPHLKPTNADAGSGQDCVFKIQSEVRVPPRSTVTCALTFTPRRKCDATAELVMTNIAHQQSSSISATGADKMIYVLHGIGEDPLPEDTITIDCVARQEIRKKINVPSINRDGSAISYKVICDVVSCSGEPKHSVDIKFTSGTSSSQNVSAQAQKEKDDKFLLGKDYNNSDTGNTSQLPQPIVSPRTPSGMNEYELVVFSTHSGREEGTLMFVTEDEQVIWYPIVVNCKAPNIEDVINVKTSVRNPVAIDIALFNPSIQDRALFGVRIQGNSLSGSEYFTLEPNSANIYSLVYAPVISTPRVLRPDKQKKSNEKDGKVRSKDKQREKEKIKENDEDLYGENASICFSSSTIGEFWYELHLTCDPIEPDELTEMNCELGMVAVQVVNIENPLNTELRLDCLSN</sequence>
<feature type="non-terminal residue" evidence="2">
    <location>
        <position position="427"/>
    </location>
</feature>
<feature type="compositionally biased region" description="Basic and acidic residues" evidence="1">
    <location>
        <begin position="329"/>
        <end position="357"/>
    </location>
</feature>
<proteinExistence type="predicted"/>
<dbReference type="EMBL" id="SNRW01031304">
    <property type="protein sequence ID" value="KAA6357512.1"/>
    <property type="molecule type" value="Genomic_DNA"/>
</dbReference>
<accession>A0A5J4TI15</accession>
<protein>
    <submittedName>
        <fullName evidence="2">Putative Calponin homology domain</fullName>
    </submittedName>
</protein>
<comment type="caution">
    <text evidence="2">The sequence shown here is derived from an EMBL/GenBank/DDBJ whole genome shotgun (WGS) entry which is preliminary data.</text>
</comment>
<dbReference type="GO" id="GO:0060271">
    <property type="term" value="P:cilium assembly"/>
    <property type="evidence" value="ECO:0007669"/>
    <property type="project" value="TreeGrafter"/>
</dbReference>
<dbReference type="OrthoDB" id="10060824at2759"/>
<gene>
    <name evidence="2" type="ORF">EZS28_046961</name>
</gene>